<dbReference type="EMBL" id="BAABBB010000009">
    <property type="protein sequence ID" value="GAA3527998.1"/>
    <property type="molecule type" value="Genomic_DNA"/>
</dbReference>
<dbReference type="Proteomes" id="UP001500301">
    <property type="component" value="Unassembled WGS sequence"/>
</dbReference>
<dbReference type="InterPro" id="IPR003673">
    <property type="entry name" value="CoA-Trfase_fam_III"/>
</dbReference>
<keyword evidence="4" id="KW-1185">Reference proteome</keyword>
<reference evidence="4" key="1">
    <citation type="journal article" date="2019" name="Int. J. Syst. Evol. Microbiol.">
        <title>The Global Catalogue of Microorganisms (GCM) 10K type strain sequencing project: providing services to taxonomists for standard genome sequencing and annotation.</title>
        <authorList>
            <consortium name="The Broad Institute Genomics Platform"/>
            <consortium name="The Broad Institute Genome Sequencing Center for Infectious Disease"/>
            <person name="Wu L."/>
            <person name="Ma J."/>
        </authorList>
    </citation>
    <scope>NUCLEOTIDE SEQUENCE [LARGE SCALE GENOMIC DNA]</scope>
    <source>
        <strain evidence="4">JCM 17460</strain>
    </source>
</reference>
<protein>
    <submittedName>
        <fullName evidence="3">CoA transferase</fullName>
    </submittedName>
</protein>
<name>A0ABP6V349_9ACTN</name>
<evidence type="ECO:0000256" key="2">
    <source>
        <dbReference type="ARBA" id="ARBA00022679"/>
    </source>
</evidence>
<sequence length="774" mass="80015">MSTLPLLLDGIRVIDAGDAVGQAAARHLADLGAETILLEPAGGSPLRAEEPLHDGHSLPFALRNANKASVRVDLDSPSGRSQVRDILAGADIAFLARDAADAVDLPRLTDGAPHLVVVVSSPFGSTGPRADWQATERTLLALSGAMSRSGRPGDAPLLPPDGIASATAAAQAAWSALTAYVARQQSGAGQVIDLAHHEAVVTGLDPAFGVQGSAAAGRSGSFRRGRPPASSYPIYPCADGFVRLCLLAKRQWRGMFGWLGEPEEFADPRFDSIAARFEAADRLDALIVALFADQRGADLVEEAARRGVPLAQVLTIGEATAADHFVRSGAVVDTEIAPGLSASVPVGSVQVDGSRLGWRTPAPAAGSSVAPPPRALLGGGTAAPAPAAPFAGLRVLDLGVIVFGAEVGRAFADLGADVIKVESLAFPDGLRQTRGGEAMNASFAWGNRNKRSLGLDLRSAEGRELFLRLADHSDVVLSNFKPGTLDSLGIGYDALAARNPGIVVLESAAFSSTGPWARRLGYGPLVRASVGVTSLWKYDAADPESWDGVTVYPDHVAARVAALAVAAALVDRARSGRGHRVEVAQSDVVLHQLGTLAAHESLVPGTARAVGNRGRALFGGVFACAGDDEWVVLDARDATELAALEALVGSAPGADEGVLAKAVGAWSETLTPVEAADALQAAGLPAAPMLRLPELLDDAQLAHRGTYRPLVHPLIADPLPSENTAAPYTHLVEPDPSPAPLPGQHTRAIARDVLGLDDATIDRLVDDGVLHQAG</sequence>
<evidence type="ECO:0000256" key="1">
    <source>
        <dbReference type="ARBA" id="ARBA00008383"/>
    </source>
</evidence>
<dbReference type="Gene3D" id="3.40.50.10540">
    <property type="entry name" value="Crotonobetainyl-coa:carnitine coa-transferase, domain 1"/>
    <property type="match status" value="2"/>
</dbReference>
<organism evidence="3 4">
    <name type="scientific">Nocardioides daeguensis</name>
    <dbReference type="NCBI Taxonomy" id="908359"/>
    <lineage>
        <taxon>Bacteria</taxon>
        <taxon>Bacillati</taxon>
        <taxon>Actinomycetota</taxon>
        <taxon>Actinomycetes</taxon>
        <taxon>Propionibacteriales</taxon>
        <taxon>Nocardioidaceae</taxon>
        <taxon>Nocardioides</taxon>
    </lineage>
</organism>
<keyword evidence="2 3" id="KW-0808">Transferase</keyword>
<proteinExistence type="inferred from homology"/>
<evidence type="ECO:0000313" key="3">
    <source>
        <dbReference type="EMBL" id="GAA3527998.1"/>
    </source>
</evidence>
<dbReference type="GO" id="GO:0016740">
    <property type="term" value="F:transferase activity"/>
    <property type="evidence" value="ECO:0007669"/>
    <property type="project" value="UniProtKB-KW"/>
</dbReference>
<dbReference type="PANTHER" id="PTHR48228">
    <property type="entry name" value="SUCCINYL-COA--D-CITRAMALATE COA-TRANSFERASE"/>
    <property type="match status" value="1"/>
</dbReference>
<comment type="similarity">
    <text evidence="1">Belongs to the CoA-transferase III family.</text>
</comment>
<dbReference type="Gene3D" id="3.30.1540.10">
    <property type="entry name" value="formyl-coa transferase, domain 3"/>
    <property type="match status" value="2"/>
</dbReference>
<comment type="caution">
    <text evidence="3">The sequence shown here is derived from an EMBL/GenBank/DDBJ whole genome shotgun (WGS) entry which is preliminary data.</text>
</comment>
<dbReference type="InterPro" id="IPR023606">
    <property type="entry name" value="CoA-Trfase_III_dom_1_sf"/>
</dbReference>
<dbReference type="PANTHER" id="PTHR48228:SF6">
    <property type="entry name" value="L-CARNITINE COA-TRANSFERASE"/>
    <property type="match status" value="1"/>
</dbReference>
<dbReference type="InterPro" id="IPR050509">
    <property type="entry name" value="CoA-transferase_III"/>
</dbReference>
<dbReference type="Pfam" id="PF02515">
    <property type="entry name" value="CoA_transf_3"/>
    <property type="match status" value="2"/>
</dbReference>
<gene>
    <name evidence="3" type="ORF">GCM10022263_15780</name>
</gene>
<accession>A0ABP6V349</accession>
<evidence type="ECO:0000313" key="4">
    <source>
        <dbReference type="Proteomes" id="UP001500301"/>
    </source>
</evidence>
<dbReference type="InterPro" id="IPR044855">
    <property type="entry name" value="CoA-Trfase_III_dom3_sf"/>
</dbReference>
<dbReference type="SUPFAM" id="SSF89796">
    <property type="entry name" value="CoA-transferase family III (CaiB/BaiF)"/>
    <property type="match status" value="2"/>
</dbReference>